<feature type="transmembrane region" description="Helical" evidence="1">
    <location>
        <begin position="173"/>
        <end position="195"/>
    </location>
</feature>
<feature type="transmembrane region" description="Helical" evidence="1">
    <location>
        <begin position="90"/>
        <end position="112"/>
    </location>
</feature>
<feature type="transmembrane region" description="Helical" evidence="1">
    <location>
        <begin position="133"/>
        <end position="153"/>
    </location>
</feature>
<dbReference type="EMBL" id="CP144100">
    <property type="protein sequence ID" value="WWC87771.1"/>
    <property type="molecule type" value="Genomic_DNA"/>
</dbReference>
<feature type="transmembrane region" description="Helical" evidence="1">
    <location>
        <begin position="236"/>
        <end position="262"/>
    </location>
</feature>
<feature type="transmembrane region" description="Helical" evidence="1">
    <location>
        <begin position="59"/>
        <end position="78"/>
    </location>
</feature>
<keyword evidence="1" id="KW-1133">Transmembrane helix</keyword>
<dbReference type="AlphaFoldDB" id="A0AAX4JRN0"/>
<dbReference type="RefSeq" id="XP_066074534.1">
    <property type="nucleotide sequence ID" value="XM_066218437.1"/>
</dbReference>
<feature type="domain" description="DUF7702" evidence="2">
    <location>
        <begin position="32"/>
        <end position="256"/>
    </location>
</feature>
<proteinExistence type="predicted"/>
<keyword evidence="1" id="KW-0472">Membrane</keyword>
<evidence type="ECO:0000313" key="4">
    <source>
        <dbReference type="Proteomes" id="UP001355207"/>
    </source>
</evidence>
<sequence length="300" mass="32999">MSATATDPAYAAISNINFTGGFPTSADLAPSIVFIVLYAICTPLLFWRWLGKSDRTVILIRPTIFLVCRIAMCAIRAYMAKNKYGEGLLIAELVLVSVGYLFLIDPVVGCFNRQIEYQMSKDERPRWVNRLTWLIRILVITSIITAVAASSLISSALSNPDQLSTVTGLRKASIIIAFACVVVCAIATILTSFHFKLDMRGTIYILALCGCLIVVSVYRVVQTYSSNPSAAVRSRVAFWVLQMLSEFFAFVLIIAISIPSWFPGEQGRNQLNGNSIESNNTVELSAQGRSPSGQGRKEYV</sequence>
<name>A0AAX4JRN0_9TREE</name>
<dbReference type="GeneID" id="91093335"/>
<dbReference type="Pfam" id="PF24800">
    <property type="entry name" value="DUF7702"/>
    <property type="match status" value="1"/>
</dbReference>
<dbReference type="PANTHER" id="PTHR42109:SF2">
    <property type="entry name" value="INTEGRAL MEMBRANE PROTEIN"/>
    <property type="match status" value="1"/>
</dbReference>
<keyword evidence="1" id="KW-0812">Transmembrane</keyword>
<organism evidence="3 4">
    <name type="scientific">Kwoniella dendrophila CBS 6074</name>
    <dbReference type="NCBI Taxonomy" id="1295534"/>
    <lineage>
        <taxon>Eukaryota</taxon>
        <taxon>Fungi</taxon>
        <taxon>Dikarya</taxon>
        <taxon>Basidiomycota</taxon>
        <taxon>Agaricomycotina</taxon>
        <taxon>Tremellomycetes</taxon>
        <taxon>Tremellales</taxon>
        <taxon>Cryptococcaceae</taxon>
        <taxon>Kwoniella</taxon>
    </lineage>
</organism>
<accession>A0AAX4JRN0</accession>
<dbReference type="PANTHER" id="PTHR42109">
    <property type="entry name" value="UNPLACED GENOMIC SCAFFOLD UM_SCAF_CONTIG_1.265, WHOLE GENOME SHOTGUN SEQUENCE"/>
    <property type="match status" value="1"/>
</dbReference>
<protein>
    <recommendedName>
        <fullName evidence="2">DUF7702 domain-containing protein</fullName>
    </recommendedName>
</protein>
<keyword evidence="4" id="KW-1185">Reference proteome</keyword>
<evidence type="ECO:0000259" key="2">
    <source>
        <dbReference type="Pfam" id="PF24800"/>
    </source>
</evidence>
<dbReference type="Proteomes" id="UP001355207">
    <property type="component" value="Chromosome 3"/>
</dbReference>
<evidence type="ECO:0000256" key="1">
    <source>
        <dbReference type="SAM" id="Phobius"/>
    </source>
</evidence>
<reference evidence="3 4" key="1">
    <citation type="submission" date="2024-01" db="EMBL/GenBank/DDBJ databases">
        <title>Comparative genomics of Cryptococcus and Kwoniella reveals pathogenesis evolution and contrasting modes of karyotype evolution via chromosome fusion or intercentromeric recombination.</title>
        <authorList>
            <person name="Coelho M.A."/>
            <person name="David-Palma M."/>
            <person name="Shea T."/>
            <person name="Bowers K."/>
            <person name="McGinley-Smith S."/>
            <person name="Mohammad A.W."/>
            <person name="Gnirke A."/>
            <person name="Yurkov A.M."/>
            <person name="Nowrousian M."/>
            <person name="Sun S."/>
            <person name="Cuomo C.A."/>
            <person name="Heitman J."/>
        </authorList>
    </citation>
    <scope>NUCLEOTIDE SEQUENCE [LARGE SCALE GENOMIC DNA]</scope>
    <source>
        <strain evidence="3 4">CBS 6074</strain>
    </source>
</reference>
<feature type="transmembrane region" description="Helical" evidence="1">
    <location>
        <begin position="28"/>
        <end position="47"/>
    </location>
</feature>
<dbReference type="InterPro" id="IPR056119">
    <property type="entry name" value="DUF7702"/>
</dbReference>
<evidence type="ECO:0000313" key="3">
    <source>
        <dbReference type="EMBL" id="WWC87771.1"/>
    </source>
</evidence>
<feature type="transmembrane region" description="Helical" evidence="1">
    <location>
        <begin position="202"/>
        <end position="221"/>
    </location>
</feature>
<gene>
    <name evidence="3" type="ORF">L201_002663</name>
</gene>